<keyword evidence="3" id="KW-1185">Reference proteome</keyword>
<keyword evidence="1" id="KW-0732">Signal</keyword>
<gene>
    <name evidence="2" type="ORF">PMAYCL1PPCAC_06888</name>
</gene>
<dbReference type="Proteomes" id="UP001328107">
    <property type="component" value="Unassembled WGS sequence"/>
</dbReference>
<dbReference type="AlphaFoldDB" id="A0AAN5C4A4"/>
<comment type="caution">
    <text evidence="2">The sequence shown here is derived from an EMBL/GenBank/DDBJ whole genome shotgun (WGS) entry which is preliminary data.</text>
</comment>
<evidence type="ECO:0000313" key="3">
    <source>
        <dbReference type="Proteomes" id="UP001328107"/>
    </source>
</evidence>
<proteinExistence type="predicted"/>
<accession>A0AAN5C4A4</accession>
<dbReference type="EMBL" id="BTRK01000002">
    <property type="protein sequence ID" value="GMR36693.1"/>
    <property type="molecule type" value="Genomic_DNA"/>
</dbReference>
<evidence type="ECO:0000313" key="2">
    <source>
        <dbReference type="EMBL" id="GMR36693.1"/>
    </source>
</evidence>
<reference evidence="3" key="1">
    <citation type="submission" date="2022-10" db="EMBL/GenBank/DDBJ databases">
        <title>Genome assembly of Pristionchus species.</title>
        <authorList>
            <person name="Yoshida K."/>
            <person name="Sommer R.J."/>
        </authorList>
    </citation>
    <scope>NUCLEOTIDE SEQUENCE [LARGE SCALE GENOMIC DNA]</scope>
    <source>
        <strain evidence="3">RS5460</strain>
    </source>
</reference>
<feature type="signal peptide" evidence="1">
    <location>
        <begin position="1"/>
        <end position="19"/>
    </location>
</feature>
<organism evidence="2 3">
    <name type="scientific">Pristionchus mayeri</name>
    <dbReference type="NCBI Taxonomy" id="1317129"/>
    <lineage>
        <taxon>Eukaryota</taxon>
        <taxon>Metazoa</taxon>
        <taxon>Ecdysozoa</taxon>
        <taxon>Nematoda</taxon>
        <taxon>Chromadorea</taxon>
        <taxon>Rhabditida</taxon>
        <taxon>Rhabditina</taxon>
        <taxon>Diplogasteromorpha</taxon>
        <taxon>Diplogasteroidea</taxon>
        <taxon>Neodiplogasteridae</taxon>
        <taxon>Pristionchus</taxon>
    </lineage>
</organism>
<name>A0AAN5C4A4_9BILA</name>
<sequence>MHLISFPLFFIFFLPSSFPFPFKSASHTHPHHFHLMMQEPNRMDTHESLAMSELPIAIRPDYGLWRAIETFKTFFERKNGRDEVPSTLLSL</sequence>
<feature type="chain" id="PRO_5043008688" evidence="1">
    <location>
        <begin position="20"/>
        <end position="91"/>
    </location>
</feature>
<evidence type="ECO:0000256" key="1">
    <source>
        <dbReference type="SAM" id="SignalP"/>
    </source>
</evidence>
<protein>
    <submittedName>
        <fullName evidence="2">Uncharacterized protein</fullName>
    </submittedName>
</protein>